<gene>
    <name evidence="10" type="primary">tmem41aa</name>
</gene>
<dbReference type="InterPro" id="IPR045014">
    <property type="entry name" value="TM41A/B"/>
</dbReference>
<feature type="transmembrane region" description="Helical" evidence="8">
    <location>
        <begin position="194"/>
        <end position="218"/>
    </location>
</feature>
<evidence type="ECO:0000313" key="11">
    <source>
        <dbReference type="Proteomes" id="UP000472263"/>
    </source>
</evidence>
<sequence>MRSLVGLIAVVVVATLYLYLLSTYLPAGPRHLRPNGETQRADAAESEQPAESYGEPSRLKFPSDLEELRELAELLQFYKTEHTGYVLLLFCSAYLYKQSFAIPGSSFLNILAGAIFGPYEGLLLACVLTTVGSTMCYLLSQAFGKQHIVSHFPDKVSMLQRKVEENQDCLFFFLLFLRFFPMSPNWFLNMSAPIVNIPVTFFFCSVFIGLLPYNFICVQTGVMLSEVSSLDDLFSWERLLQLLAIACVALLPGALIRRYSQSRLKLDDPQRNGLATDKKAQ</sequence>
<feature type="transmembrane region" description="Helical" evidence="8">
    <location>
        <begin position="6"/>
        <end position="25"/>
    </location>
</feature>
<dbReference type="Ensembl" id="ENSMMDT00005026399.1">
    <property type="protein sequence ID" value="ENSMMDP00005025855.1"/>
    <property type="gene ID" value="ENSMMDG00005012383.1"/>
</dbReference>
<keyword evidence="2 8" id="KW-0812">Transmembrane</keyword>
<dbReference type="PANTHER" id="PTHR43220">
    <property type="match status" value="1"/>
</dbReference>
<keyword evidence="5 8" id="KW-0472">Membrane</keyword>
<dbReference type="FunCoup" id="A0A667Y730">
    <property type="interactions" value="24"/>
</dbReference>
<comment type="similarity">
    <text evidence="6">Belongs to the TMEM41 family.</text>
</comment>
<feature type="transmembrane region" description="Helical" evidence="8">
    <location>
        <begin position="169"/>
        <end position="188"/>
    </location>
</feature>
<dbReference type="AlphaFoldDB" id="A0A667Y730"/>
<feature type="transmembrane region" description="Helical" evidence="8">
    <location>
        <begin position="239"/>
        <end position="256"/>
    </location>
</feature>
<accession>A0A667Y730</accession>
<comment type="subcellular location">
    <subcellularLocation>
        <location evidence="1">Membrane</location>
        <topology evidence="1">Multi-pass membrane protein</topology>
    </subcellularLocation>
</comment>
<evidence type="ECO:0000256" key="3">
    <source>
        <dbReference type="ARBA" id="ARBA00022729"/>
    </source>
</evidence>
<dbReference type="InterPro" id="IPR032816">
    <property type="entry name" value="VTT_dom"/>
</dbReference>
<reference evidence="10" key="1">
    <citation type="submission" date="2019-06" db="EMBL/GenBank/DDBJ databases">
        <authorList>
            <consortium name="Wellcome Sanger Institute Data Sharing"/>
        </authorList>
    </citation>
    <scope>NUCLEOTIDE SEQUENCE [LARGE SCALE GENOMIC DNA]</scope>
</reference>
<evidence type="ECO:0000256" key="4">
    <source>
        <dbReference type="ARBA" id="ARBA00022989"/>
    </source>
</evidence>
<evidence type="ECO:0000256" key="2">
    <source>
        <dbReference type="ARBA" id="ARBA00022692"/>
    </source>
</evidence>
<evidence type="ECO:0000256" key="5">
    <source>
        <dbReference type="ARBA" id="ARBA00023136"/>
    </source>
</evidence>
<dbReference type="OrthoDB" id="3364966at2759"/>
<evidence type="ECO:0000256" key="8">
    <source>
        <dbReference type="SAM" id="Phobius"/>
    </source>
</evidence>
<feature type="region of interest" description="Disordered" evidence="7">
    <location>
        <begin position="35"/>
        <end position="57"/>
    </location>
</feature>
<evidence type="ECO:0000256" key="6">
    <source>
        <dbReference type="ARBA" id="ARBA00025797"/>
    </source>
</evidence>
<dbReference type="InParanoid" id="A0A667Y730"/>
<organism evidence="10 11">
    <name type="scientific">Myripristis murdjan</name>
    <name type="common">pinecone soldierfish</name>
    <dbReference type="NCBI Taxonomy" id="586833"/>
    <lineage>
        <taxon>Eukaryota</taxon>
        <taxon>Metazoa</taxon>
        <taxon>Chordata</taxon>
        <taxon>Craniata</taxon>
        <taxon>Vertebrata</taxon>
        <taxon>Euteleostomi</taxon>
        <taxon>Actinopterygii</taxon>
        <taxon>Neopterygii</taxon>
        <taxon>Teleostei</taxon>
        <taxon>Neoteleostei</taxon>
        <taxon>Acanthomorphata</taxon>
        <taxon>Holocentriformes</taxon>
        <taxon>Holocentridae</taxon>
        <taxon>Myripristis</taxon>
    </lineage>
</organism>
<dbReference type="Pfam" id="PF09335">
    <property type="entry name" value="VTT_dom"/>
    <property type="match status" value="1"/>
</dbReference>
<evidence type="ECO:0000313" key="10">
    <source>
        <dbReference type="Ensembl" id="ENSMMDP00005025855.1"/>
    </source>
</evidence>
<feature type="transmembrane region" description="Helical" evidence="8">
    <location>
        <begin position="122"/>
        <end position="140"/>
    </location>
</feature>
<keyword evidence="3" id="KW-0732">Signal</keyword>
<dbReference type="Proteomes" id="UP000472263">
    <property type="component" value="Chromosome 21"/>
</dbReference>
<evidence type="ECO:0000259" key="9">
    <source>
        <dbReference type="Pfam" id="PF09335"/>
    </source>
</evidence>
<keyword evidence="4 8" id="KW-1133">Transmembrane helix</keyword>
<protein>
    <submittedName>
        <fullName evidence="10">Transmembrane protein 41aa</fullName>
    </submittedName>
</protein>
<dbReference type="PANTHER" id="PTHR43220:SF21">
    <property type="entry name" value="TRANSMEMBRANE PROTEIN 41A"/>
    <property type="match status" value="1"/>
</dbReference>
<evidence type="ECO:0000256" key="1">
    <source>
        <dbReference type="ARBA" id="ARBA00004141"/>
    </source>
</evidence>
<feature type="domain" description="VTT" evidence="9">
    <location>
        <begin position="102"/>
        <end position="221"/>
    </location>
</feature>
<evidence type="ECO:0000256" key="7">
    <source>
        <dbReference type="SAM" id="MobiDB-lite"/>
    </source>
</evidence>
<proteinExistence type="inferred from homology"/>
<reference evidence="10" key="2">
    <citation type="submission" date="2025-08" db="UniProtKB">
        <authorList>
            <consortium name="Ensembl"/>
        </authorList>
    </citation>
    <scope>IDENTIFICATION</scope>
</reference>
<dbReference type="GeneTree" id="ENSGT00940000163412"/>
<dbReference type="GO" id="GO:0016020">
    <property type="term" value="C:membrane"/>
    <property type="evidence" value="ECO:0007669"/>
    <property type="project" value="UniProtKB-SubCell"/>
</dbReference>
<name>A0A667Y730_9TELE</name>
<reference evidence="10" key="3">
    <citation type="submission" date="2025-09" db="UniProtKB">
        <authorList>
            <consortium name="Ensembl"/>
        </authorList>
    </citation>
    <scope>IDENTIFICATION</scope>
</reference>
<keyword evidence="11" id="KW-1185">Reference proteome</keyword>